<accession>A0A6A6EY26</accession>
<gene>
    <name evidence="3" type="ORF">K469DRAFT_722383</name>
</gene>
<dbReference type="InterPro" id="IPR051822">
    <property type="entry name" value="Glycosyl_Hydrolase_84"/>
</dbReference>
<dbReference type="Pfam" id="PF13508">
    <property type="entry name" value="Acetyltransf_7"/>
    <property type="match status" value="1"/>
</dbReference>
<dbReference type="Gene3D" id="3.40.630.30">
    <property type="match status" value="1"/>
</dbReference>
<name>A0A6A6EY26_9PEZI</name>
<protein>
    <submittedName>
        <fullName evidence="3">GCN5-related N-acetyltransferas-like protein</fullName>
    </submittedName>
</protein>
<dbReference type="PANTHER" id="PTHR13170:SF16">
    <property type="entry name" value="PROTEIN O-GLCNACASE"/>
    <property type="match status" value="1"/>
</dbReference>
<dbReference type="InterPro" id="IPR000182">
    <property type="entry name" value="GNAT_dom"/>
</dbReference>
<evidence type="ECO:0000313" key="4">
    <source>
        <dbReference type="Proteomes" id="UP000800200"/>
    </source>
</evidence>
<evidence type="ECO:0000313" key="3">
    <source>
        <dbReference type="EMBL" id="KAF2195040.1"/>
    </source>
</evidence>
<organism evidence="3 4">
    <name type="scientific">Zopfia rhizophila CBS 207.26</name>
    <dbReference type="NCBI Taxonomy" id="1314779"/>
    <lineage>
        <taxon>Eukaryota</taxon>
        <taxon>Fungi</taxon>
        <taxon>Dikarya</taxon>
        <taxon>Ascomycota</taxon>
        <taxon>Pezizomycotina</taxon>
        <taxon>Dothideomycetes</taxon>
        <taxon>Dothideomycetes incertae sedis</taxon>
        <taxon>Zopfiaceae</taxon>
        <taxon>Zopfia</taxon>
    </lineage>
</organism>
<evidence type="ECO:0000259" key="2">
    <source>
        <dbReference type="PROSITE" id="PS51186"/>
    </source>
</evidence>
<feature type="region of interest" description="Disordered" evidence="1">
    <location>
        <begin position="91"/>
        <end position="116"/>
    </location>
</feature>
<dbReference type="Proteomes" id="UP000800200">
    <property type="component" value="Unassembled WGS sequence"/>
</dbReference>
<proteinExistence type="predicted"/>
<sequence length="230" mass="25994">MPKPFIRPYDPSHDFDSTLVIFYGTIAKSVDFEPARTMGSYVWCRPYILLSPITCFVLDNGSGQAVGYIIGAASTGDFVKKWRNEYIPTIDPEIIPKPPRQDNEKEEEKDGEGDKSGLLRYISNSVYEPENELLHLSTPNLLERYPAHLHIDILPEHQRRGYGPKLINTFLEKVKAEGAAGVHLKMLIENVEAKRFYEKLGFRIFEEVMDGGDSGEVGRVGDAICMVKEL</sequence>
<dbReference type="PANTHER" id="PTHR13170">
    <property type="entry name" value="O-GLCNACASE"/>
    <property type="match status" value="1"/>
</dbReference>
<feature type="domain" description="N-acetyltransferase" evidence="2">
    <location>
        <begin position="85"/>
        <end position="230"/>
    </location>
</feature>
<dbReference type="SUPFAM" id="SSF55729">
    <property type="entry name" value="Acyl-CoA N-acyltransferases (Nat)"/>
    <property type="match status" value="1"/>
</dbReference>
<evidence type="ECO:0000256" key="1">
    <source>
        <dbReference type="SAM" id="MobiDB-lite"/>
    </source>
</evidence>
<keyword evidence="4" id="KW-1185">Reference proteome</keyword>
<dbReference type="AlphaFoldDB" id="A0A6A6EY26"/>
<dbReference type="CDD" id="cd04301">
    <property type="entry name" value="NAT_SF"/>
    <property type="match status" value="1"/>
</dbReference>
<reference evidence="3" key="1">
    <citation type="journal article" date="2020" name="Stud. Mycol.">
        <title>101 Dothideomycetes genomes: a test case for predicting lifestyles and emergence of pathogens.</title>
        <authorList>
            <person name="Haridas S."/>
            <person name="Albert R."/>
            <person name="Binder M."/>
            <person name="Bloem J."/>
            <person name="Labutti K."/>
            <person name="Salamov A."/>
            <person name="Andreopoulos B."/>
            <person name="Baker S."/>
            <person name="Barry K."/>
            <person name="Bills G."/>
            <person name="Bluhm B."/>
            <person name="Cannon C."/>
            <person name="Castanera R."/>
            <person name="Culley D."/>
            <person name="Daum C."/>
            <person name="Ezra D."/>
            <person name="Gonzalez J."/>
            <person name="Henrissat B."/>
            <person name="Kuo A."/>
            <person name="Liang C."/>
            <person name="Lipzen A."/>
            <person name="Lutzoni F."/>
            <person name="Magnuson J."/>
            <person name="Mondo S."/>
            <person name="Nolan M."/>
            <person name="Ohm R."/>
            <person name="Pangilinan J."/>
            <person name="Park H.-J."/>
            <person name="Ramirez L."/>
            <person name="Alfaro M."/>
            <person name="Sun H."/>
            <person name="Tritt A."/>
            <person name="Yoshinaga Y."/>
            <person name="Zwiers L.-H."/>
            <person name="Turgeon B."/>
            <person name="Goodwin S."/>
            <person name="Spatafora J."/>
            <person name="Crous P."/>
            <person name="Grigoriev I."/>
        </authorList>
    </citation>
    <scope>NUCLEOTIDE SEQUENCE</scope>
    <source>
        <strain evidence="3">CBS 207.26</strain>
    </source>
</reference>
<dbReference type="OrthoDB" id="64477at2759"/>
<dbReference type="PROSITE" id="PS51186">
    <property type="entry name" value="GNAT"/>
    <property type="match status" value="1"/>
</dbReference>
<feature type="compositionally biased region" description="Basic and acidic residues" evidence="1">
    <location>
        <begin position="99"/>
        <end position="116"/>
    </location>
</feature>
<dbReference type="InterPro" id="IPR016181">
    <property type="entry name" value="Acyl_CoA_acyltransferase"/>
</dbReference>
<dbReference type="GO" id="GO:0016747">
    <property type="term" value="F:acyltransferase activity, transferring groups other than amino-acyl groups"/>
    <property type="evidence" value="ECO:0007669"/>
    <property type="project" value="InterPro"/>
</dbReference>
<dbReference type="EMBL" id="ML994610">
    <property type="protein sequence ID" value="KAF2195040.1"/>
    <property type="molecule type" value="Genomic_DNA"/>
</dbReference>